<organism evidence="2 3">
    <name type="scientific">Symbiodinium microadriaticum</name>
    <name type="common">Dinoflagellate</name>
    <name type="synonym">Zooxanthella microadriatica</name>
    <dbReference type="NCBI Taxonomy" id="2951"/>
    <lineage>
        <taxon>Eukaryota</taxon>
        <taxon>Sar</taxon>
        <taxon>Alveolata</taxon>
        <taxon>Dinophyceae</taxon>
        <taxon>Suessiales</taxon>
        <taxon>Symbiodiniaceae</taxon>
        <taxon>Symbiodinium</taxon>
    </lineage>
</organism>
<protein>
    <submittedName>
        <fullName evidence="2">Uncharacterized protein</fullName>
    </submittedName>
</protein>
<dbReference type="EMBL" id="LSRX01000932">
    <property type="protein sequence ID" value="OLP86156.1"/>
    <property type="molecule type" value="Genomic_DNA"/>
</dbReference>
<sequence>MNDDDDDNDNDDDDSHSHSHNMNPLFGIGPPALPKKALNLALTCLQLRIPAGVGCLMQVHTQLGADEADITVECPDNGANGAEGFRAFRYQDTNTQSSESQYYQPTRLHWCMIAWTSMLRACPFSFAHPSRNSCMLTCSSKRSELVAEVLKHAMTKDLHAARTHLLVRP</sequence>
<evidence type="ECO:0000256" key="1">
    <source>
        <dbReference type="SAM" id="MobiDB-lite"/>
    </source>
</evidence>
<name>A0A1Q9CTA3_SYMMI</name>
<reference evidence="2 3" key="1">
    <citation type="submission" date="2016-02" db="EMBL/GenBank/DDBJ databases">
        <title>Genome analysis of coral dinoflagellate symbionts highlights evolutionary adaptations to a symbiotic lifestyle.</title>
        <authorList>
            <person name="Aranda M."/>
            <person name="Li Y."/>
            <person name="Liew Y.J."/>
            <person name="Baumgarten S."/>
            <person name="Simakov O."/>
            <person name="Wilson M."/>
            <person name="Piel J."/>
            <person name="Ashoor H."/>
            <person name="Bougouffa S."/>
            <person name="Bajic V.B."/>
            <person name="Ryu T."/>
            <person name="Ravasi T."/>
            <person name="Bayer T."/>
            <person name="Micklem G."/>
            <person name="Kim H."/>
            <person name="Bhak J."/>
            <person name="Lajeunesse T.C."/>
            <person name="Voolstra C.R."/>
        </authorList>
    </citation>
    <scope>NUCLEOTIDE SEQUENCE [LARGE SCALE GENOMIC DNA]</scope>
    <source>
        <strain evidence="2 3">CCMP2467</strain>
    </source>
</reference>
<keyword evidence="3" id="KW-1185">Reference proteome</keyword>
<evidence type="ECO:0000313" key="2">
    <source>
        <dbReference type="EMBL" id="OLP86156.1"/>
    </source>
</evidence>
<proteinExistence type="predicted"/>
<dbReference type="Proteomes" id="UP000186817">
    <property type="component" value="Unassembled WGS sequence"/>
</dbReference>
<gene>
    <name evidence="2" type="ORF">AK812_SmicGene32761</name>
</gene>
<dbReference type="AlphaFoldDB" id="A0A1Q9CTA3"/>
<feature type="compositionally biased region" description="Acidic residues" evidence="1">
    <location>
        <begin position="1"/>
        <end position="14"/>
    </location>
</feature>
<evidence type="ECO:0000313" key="3">
    <source>
        <dbReference type="Proteomes" id="UP000186817"/>
    </source>
</evidence>
<feature type="region of interest" description="Disordered" evidence="1">
    <location>
        <begin position="1"/>
        <end position="26"/>
    </location>
</feature>
<comment type="caution">
    <text evidence="2">The sequence shown here is derived from an EMBL/GenBank/DDBJ whole genome shotgun (WGS) entry which is preliminary data.</text>
</comment>
<accession>A0A1Q9CTA3</accession>